<evidence type="ECO:0000313" key="3">
    <source>
        <dbReference type="Proteomes" id="UP000663879"/>
    </source>
</evidence>
<name>A0A814GBT2_9BILA</name>
<evidence type="ECO:0000256" key="1">
    <source>
        <dbReference type="ARBA" id="ARBA00007099"/>
    </source>
</evidence>
<accession>A0A814GBT2</accession>
<gene>
    <name evidence="2" type="ORF">OXX778_LOCUS16089</name>
</gene>
<reference evidence="2" key="1">
    <citation type="submission" date="2021-02" db="EMBL/GenBank/DDBJ databases">
        <authorList>
            <person name="Nowell W R."/>
        </authorList>
    </citation>
    <scope>NUCLEOTIDE SEQUENCE</scope>
    <source>
        <strain evidence="2">Ploen Becks lab</strain>
    </source>
</reference>
<dbReference type="Pfam" id="PF12640">
    <property type="entry name" value="UPF0489"/>
    <property type="match status" value="1"/>
</dbReference>
<sequence length="363" mass="42493">MSPVGKKSKNNKFNIYIVEDHNDVLQYIYKEVGSRRLNFSNLTMIHFDSHPDLGIPDINADDVFKKDTLIDSLSIENWIIPAVYAGHISNLVWIKSFWSTQIPNGKYDITIGKDLKTDRIRCDCRESYFTSDNMYSPNQNLTNKKTLNLIVCDFDEIVKNNNEFLENILKNIDQKSLILDIDLDFFSTQDPFKQFFKTNEEYEIFKKVYLTSFKVDKTDPDFDLKYENYKNEKKDKLENIYNFLSTENNNSDNMEGLDLLKQIFVENKIDFELLHSYGSGMDESGLPHHVNNNEDLINMMSNFQIFFQKYFLNLSIQPGIVTIARSSLDDYCPPSQVDFIESETLNILKNNFQNNLNNVNQNY</sequence>
<proteinExistence type="inferred from homology"/>
<keyword evidence="3" id="KW-1185">Reference proteome</keyword>
<dbReference type="PANTHER" id="PTHR13225:SF3">
    <property type="entry name" value="UPF0489 PROTEIN C5ORF22"/>
    <property type="match status" value="1"/>
</dbReference>
<dbReference type="Proteomes" id="UP000663879">
    <property type="component" value="Unassembled WGS sequence"/>
</dbReference>
<protein>
    <submittedName>
        <fullName evidence="2">Uncharacterized protein</fullName>
    </submittedName>
</protein>
<comment type="similarity">
    <text evidence="1">Belongs to the UPF0489 family.</text>
</comment>
<evidence type="ECO:0000313" key="2">
    <source>
        <dbReference type="EMBL" id="CAF0994588.1"/>
    </source>
</evidence>
<dbReference type="OrthoDB" id="418142at2759"/>
<dbReference type="PANTHER" id="PTHR13225">
    <property type="entry name" value="MISEXPRESSION SUPPRESSOR OF RAS 6"/>
    <property type="match status" value="1"/>
</dbReference>
<organism evidence="2 3">
    <name type="scientific">Brachionus calyciflorus</name>
    <dbReference type="NCBI Taxonomy" id="104777"/>
    <lineage>
        <taxon>Eukaryota</taxon>
        <taxon>Metazoa</taxon>
        <taxon>Spiralia</taxon>
        <taxon>Gnathifera</taxon>
        <taxon>Rotifera</taxon>
        <taxon>Eurotatoria</taxon>
        <taxon>Monogononta</taxon>
        <taxon>Pseudotrocha</taxon>
        <taxon>Ploima</taxon>
        <taxon>Brachionidae</taxon>
        <taxon>Brachionus</taxon>
    </lineage>
</organism>
<dbReference type="InterPro" id="IPR024131">
    <property type="entry name" value="UPF0489"/>
</dbReference>
<comment type="caution">
    <text evidence="2">The sequence shown here is derived from an EMBL/GenBank/DDBJ whole genome shotgun (WGS) entry which is preliminary data.</text>
</comment>
<dbReference type="AlphaFoldDB" id="A0A814GBT2"/>
<dbReference type="EMBL" id="CAJNOC010003711">
    <property type="protein sequence ID" value="CAF0994588.1"/>
    <property type="molecule type" value="Genomic_DNA"/>
</dbReference>